<dbReference type="PANTHER" id="PTHR32309:SF31">
    <property type="entry name" value="CAPSULAR EXOPOLYSACCHARIDE FAMILY"/>
    <property type="match status" value="1"/>
</dbReference>
<name>A0A286GXY2_9ACTN</name>
<keyword evidence="8" id="KW-0547">Nucleotide-binding</keyword>
<evidence type="ECO:0000259" key="15">
    <source>
        <dbReference type="Pfam" id="PF02706"/>
    </source>
</evidence>
<dbReference type="Gene3D" id="3.40.50.300">
    <property type="entry name" value="P-loop containing nucleotide triphosphate hydrolases"/>
    <property type="match status" value="1"/>
</dbReference>
<protein>
    <submittedName>
        <fullName evidence="17">Capsular exopolysaccharide family</fullName>
    </submittedName>
</protein>
<keyword evidence="13" id="KW-0829">Tyrosine-protein kinase</keyword>
<dbReference type="GO" id="GO:0004715">
    <property type="term" value="F:non-membrane spanning protein tyrosine kinase activity"/>
    <property type="evidence" value="ECO:0007669"/>
    <property type="project" value="UniProtKB-EC"/>
</dbReference>
<evidence type="ECO:0000256" key="10">
    <source>
        <dbReference type="ARBA" id="ARBA00022840"/>
    </source>
</evidence>
<dbReference type="Pfam" id="PF13614">
    <property type="entry name" value="AAA_31"/>
    <property type="match status" value="1"/>
</dbReference>
<evidence type="ECO:0000256" key="5">
    <source>
        <dbReference type="ARBA" id="ARBA00022519"/>
    </source>
</evidence>
<dbReference type="InterPro" id="IPR050445">
    <property type="entry name" value="Bact_polysacc_biosynth/exp"/>
</dbReference>
<comment type="similarity">
    <text evidence="2">Belongs to the CpsC/CapA family.</text>
</comment>
<dbReference type="AlphaFoldDB" id="A0A286GXY2"/>
<evidence type="ECO:0000313" key="18">
    <source>
        <dbReference type="Proteomes" id="UP000219482"/>
    </source>
</evidence>
<keyword evidence="11" id="KW-1133">Transmembrane helix</keyword>
<dbReference type="NCBIfam" id="TIGR01007">
    <property type="entry name" value="eps_fam"/>
    <property type="match status" value="1"/>
</dbReference>
<keyword evidence="4" id="KW-1003">Cell membrane</keyword>
<dbReference type="GO" id="GO:0005886">
    <property type="term" value="C:plasma membrane"/>
    <property type="evidence" value="ECO:0007669"/>
    <property type="project" value="UniProtKB-SubCell"/>
</dbReference>
<feature type="domain" description="Polysaccharide chain length determinant N-terminal" evidence="15">
    <location>
        <begin position="3"/>
        <end position="86"/>
    </location>
</feature>
<gene>
    <name evidence="17" type="ORF">SAMN06272739_2561</name>
</gene>
<keyword evidence="9" id="KW-0418">Kinase</keyword>
<accession>A0A286GXY2</accession>
<evidence type="ECO:0000256" key="12">
    <source>
        <dbReference type="ARBA" id="ARBA00023136"/>
    </source>
</evidence>
<evidence type="ECO:0000256" key="13">
    <source>
        <dbReference type="ARBA" id="ARBA00023137"/>
    </source>
</evidence>
<keyword evidence="10" id="KW-0067">ATP-binding</keyword>
<evidence type="ECO:0000256" key="11">
    <source>
        <dbReference type="ARBA" id="ARBA00022989"/>
    </source>
</evidence>
<feature type="domain" description="AAA" evidence="16">
    <location>
        <begin position="261"/>
        <end position="417"/>
    </location>
</feature>
<evidence type="ECO:0000313" key="17">
    <source>
        <dbReference type="EMBL" id="SOE00373.1"/>
    </source>
</evidence>
<dbReference type="GO" id="GO:0005524">
    <property type="term" value="F:ATP binding"/>
    <property type="evidence" value="ECO:0007669"/>
    <property type="project" value="UniProtKB-KW"/>
</dbReference>
<reference evidence="18" key="1">
    <citation type="submission" date="2017-09" db="EMBL/GenBank/DDBJ databases">
        <authorList>
            <person name="Varghese N."/>
            <person name="Submissions S."/>
        </authorList>
    </citation>
    <scope>NUCLEOTIDE SEQUENCE [LARGE SCALE GENOMIC DNA]</scope>
    <source>
        <strain evidence="18">DSM 44270</strain>
    </source>
</reference>
<dbReference type="InterPro" id="IPR027417">
    <property type="entry name" value="P-loop_NTPase"/>
</dbReference>
<comment type="subcellular location">
    <subcellularLocation>
        <location evidence="1">Cell inner membrane</location>
        <topology evidence="1">Multi-pass membrane protein</topology>
    </subcellularLocation>
</comment>
<evidence type="ECO:0000256" key="3">
    <source>
        <dbReference type="ARBA" id="ARBA00008883"/>
    </source>
</evidence>
<evidence type="ECO:0000256" key="9">
    <source>
        <dbReference type="ARBA" id="ARBA00022777"/>
    </source>
</evidence>
<evidence type="ECO:0000256" key="4">
    <source>
        <dbReference type="ARBA" id="ARBA00022475"/>
    </source>
</evidence>
<keyword evidence="18" id="KW-1185">Reference proteome</keyword>
<keyword evidence="12" id="KW-0472">Membrane</keyword>
<dbReference type="OrthoDB" id="9812433at2"/>
<organism evidence="17 18">
    <name type="scientific">Blastococcus haudaquaticus</name>
    <dbReference type="NCBI Taxonomy" id="1938745"/>
    <lineage>
        <taxon>Bacteria</taxon>
        <taxon>Bacillati</taxon>
        <taxon>Actinomycetota</taxon>
        <taxon>Actinomycetes</taxon>
        <taxon>Geodermatophilales</taxon>
        <taxon>Geodermatophilaceae</taxon>
        <taxon>Blastococcus</taxon>
    </lineage>
</organism>
<evidence type="ECO:0000256" key="14">
    <source>
        <dbReference type="ARBA" id="ARBA00053015"/>
    </source>
</evidence>
<evidence type="ECO:0000256" key="6">
    <source>
        <dbReference type="ARBA" id="ARBA00022679"/>
    </source>
</evidence>
<dbReference type="Proteomes" id="UP000219482">
    <property type="component" value="Unassembled WGS sequence"/>
</dbReference>
<keyword evidence="7" id="KW-0812">Transmembrane</keyword>
<dbReference type="CDD" id="cd05387">
    <property type="entry name" value="BY-kinase"/>
    <property type="match status" value="1"/>
</dbReference>
<evidence type="ECO:0000256" key="2">
    <source>
        <dbReference type="ARBA" id="ARBA00006683"/>
    </source>
</evidence>
<keyword evidence="5" id="KW-0997">Cell inner membrane</keyword>
<dbReference type="SUPFAM" id="SSF52540">
    <property type="entry name" value="P-loop containing nucleoside triphosphate hydrolases"/>
    <property type="match status" value="1"/>
</dbReference>
<evidence type="ECO:0000256" key="7">
    <source>
        <dbReference type="ARBA" id="ARBA00022692"/>
    </source>
</evidence>
<proteinExistence type="inferred from homology"/>
<evidence type="ECO:0000259" key="16">
    <source>
        <dbReference type="Pfam" id="PF13614"/>
    </source>
</evidence>
<dbReference type="PROSITE" id="PS51257">
    <property type="entry name" value="PROKAR_LIPOPROTEIN"/>
    <property type="match status" value="1"/>
</dbReference>
<comment type="catalytic activity">
    <reaction evidence="14">
        <text>L-tyrosyl-[protein] + ATP = O-phospho-L-tyrosyl-[protein] + ADP + H(+)</text>
        <dbReference type="Rhea" id="RHEA:10596"/>
        <dbReference type="Rhea" id="RHEA-COMP:10136"/>
        <dbReference type="Rhea" id="RHEA-COMP:20101"/>
        <dbReference type="ChEBI" id="CHEBI:15378"/>
        <dbReference type="ChEBI" id="CHEBI:30616"/>
        <dbReference type="ChEBI" id="CHEBI:46858"/>
        <dbReference type="ChEBI" id="CHEBI:61978"/>
        <dbReference type="ChEBI" id="CHEBI:456216"/>
    </reaction>
</comment>
<sequence length="458" mass="48117">MSDIVKPLRAAWWLPLLGLLVGGACALAISLLQTPLYTASTQLFVSPRESVSTSDAFQGSQLSQQRVTSYARLLSGDEMARRVIERLDLDDSTSDLRGRITATAVADTVLIDVSVRDESPRQAQGLAETVGSEFIAFVAELESPEGGGAPPVTVTVADQPEVPDSPSSPQVSRNTALGLLLGLLVGAGLAVLRTSLDRSVTDPNAASTLAGAPVIGTILRDGLLEKRHLVVRSGPGRAAEDYRQLRTNLQFLSVDNPPRVIMVSSAVPSEGKTTVVVNLGLALVDAGHRVTIIEADLRKPKVTRYLGMVGGAGLTNILAGTAEVEDVVQHYGSGELKVIAAGPTPPNPGELLSSSHMTGLVERLRSDSDFVLVDAPPLLPVADSSGLAVIMDGVLLSVRYGSTRQDQLRQAASTLERVGAKTLGVILNIVPPKAEVASAYGYGYTYEAVTPDGKHKSP</sequence>
<dbReference type="EMBL" id="OCNK01000003">
    <property type="protein sequence ID" value="SOE00373.1"/>
    <property type="molecule type" value="Genomic_DNA"/>
</dbReference>
<evidence type="ECO:0000256" key="1">
    <source>
        <dbReference type="ARBA" id="ARBA00004429"/>
    </source>
</evidence>
<dbReference type="InterPro" id="IPR025669">
    <property type="entry name" value="AAA_dom"/>
</dbReference>
<keyword evidence="6" id="KW-0808">Transferase</keyword>
<evidence type="ECO:0000256" key="8">
    <source>
        <dbReference type="ARBA" id="ARBA00022741"/>
    </source>
</evidence>
<dbReference type="RefSeq" id="WP_097184309.1">
    <property type="nucleotide sequence ID" value="NZ_OCNK01000003.1"/>
</dbReference>
<dbReference type="InterPro" id="IPR005702">
    <property type="entry name" value="Wzc-like_C"/>
</dbReference>
<comment type="similarity">
    <text evidence="3">Belongs to the etk/wzc family.</text>
</comment>
<dbReference type="InterPro" id="IPR003856">
    <property type="entry name" value="LPS_length_determ_N"/>
</dbReference>
<dbReference type="Pfam" id="PF02706">
    <property type="entry name" value="Wzz"/>
    <property type="match status" value="1"/>
</dbReference>
<dbReference type="PANTHER" id="PTHR32309">
    <property type="entry name" value="TYROSINE-PROTEIN KINASE"/>
    <property type="match status" value="1"/>
</dbReference>